<evidence type="ECO:0000256" key="4">
    <source>
        <dbReference type="ARBA" id="ARBA00022729"/>
    </source>
</evidence>
<evidence type="ECO:0000259" key="6">
    <source>
        <dbReference type="PROSITE" id="PS50983"/>
    </source>
</evidence>
<sequence>MTTTLLSPPHCSMSRTTSRSMLTPRPGPAYERLGVRSHPDARIDVEFARIVDELTRRGFLAGGLSGAAVLGLAACGSGTPGDGGSSATTRTIETPVGTSLTVPSTPKRVIALGASISNLCELGVPVVGTWTNAENSVPARYHDQVAKLPKVQAADGTIDVEVMAALRPDLIFVWSGIPTLSKVQQIAPTFVYDSSSTITWQQRAQQTAYAVNRVNAFATAQQKYQAEVQRIRTTYASQLTGHTWYVVTPWDAANFQLEAVTTPGPAALKALGARFGTQQKKADAADNGGAELSMELISDLSDADAIVLDDNGYGSTDGTLVSANGRHLVGQPTWKKLPAVAAGHLVTFNAFNIDSFTSGTAYLDAIETLCKKLQA</sequence>
<evidence type="ECO:0000256" key="3">
    <source>
        <dbReference type="ARBA" id="ARBA00022448"/>
    </source>
</evidence>
<dbReference type="Gene3D" id="3.40.50.1980">
    <property type="entry name" value="Nitrogenase molybdenum iron protein domain"/>
    <property type="match status" value="2"/>
</dbReference>
<dbReference type="GO" id="GO:0030288">
    <property type="term" value="C:outer membrane-bounded periplasmic space"/>
    <property type="evidence" value="ECO:0007669"/>
    <property type="project" value="TreeGrafter"/>
</dbReference>
<dbReference type="AlphaFoldDB" id="A0A077LTX8"/>
<dbReference type="SUPFAM" id="SSF53807">
    <property type="entry name" value="Helical backbone' metal receptor"/>
    <property type="match status" value="1"/>
</dbReference>
<reference evidence="7 8" key="1">
    <citation type="journal article" date="2013" name="ISME J.">
        <title>A metabolic model for members of the genus Tetrasphaera involved in enhanced biological phosphorus removal.</title>
        <authorList>
            <person name="Kristiansen R."/>
            <person name="Nguyen H.T.T."/>
            <person name="Saunders A.M."/>
            <person name="Nielsen J.L."/>
            <person name="Wimmer R."/>
            <person name="Le V.Q."/>
            <person name="McIlroy S.J."/>
            <person name="Petrovski S."/>
            <person name="Seviour R.J."/>
            <person name="Calteau A."/>
            <person name="Nielsen K.L."/>
            <person name="Nielsen P.H."/>
        </authorList>
    </citation>
    <scope>NUCLEOTIDE SEQUENCE [LARGE SCALE GENOMIC DNA]</scope>
    <source>
        <strain evidence="7 8">T1-X7</strain>
    </source>
</reference>
<feature type="domain" description="Fe/B12 periplasmic-binding" evidence="6">
    <location>
        <begin position="107"/>
        <end position="375"/>
    </location>
</feature>
<dbReference type="InterPro" id="IPR002491">
    <property type="entry name" value="ABC_transptr_periplasmic_BD"/>
</dbReference>
<dbReference type="STRING" id="1194083.BN12_150030"/>
<comment type="similarity">
    <text evidence="2">Belongs to the bacterial solute-binding protein 8 family.</text>
</comment>
<dbReference type="EMBL" id="CAJB01000057">
    <property type="protein sequence ID" value="CCH76856.1"/>
    <property type="molecule type" value="Genomic_DNA"/>
</dbReference>
<keyword evidence="4" id="KW-0732">Signal</keyword>
<dbReference type="PROSITE" id="PS50983">
    <property type="entry name" value="FE_B12_PBP"/>
    <property type="match status" value="1"/>
</dbReference>
<dbReference type="InterPro" id="IPR006311">
    <property type="entry name" value="TAT_signal"/>
</dbReference>
<dbReference type="OrthoDB" id="9793175at2"/>
<proteinExistence type="inferred from homology"/>
<evidence type="ECO:0000313" key="7">
    <source>
        <dbReference type="EMBL" id="CCH76856.1"/>
    </source>
</evidence>
<feature type="region of interest" description="Disordered" evidence="5">
    <location>
        <begin position="1"/>
        <end position="33"/>
    </location>
</feature>
<dbReference type="PROSITE" id="PS51318">
    <property type="entry name" value="TAT"/>
    <property type="match status" value="1"/>
</dbReference>
<dbReference type="Proteomes" id="UP000035721">
    <property type="component" value="Unassembled WGS sequence"/>
</dbReference>
<dbReference type="GO" id="GO:1901678">
    <property type="term" value="P:iron coordination entity transport"/>
    <property type="evidence" value="ECO:0007669"/>
    <property type="project" value="UniProtKB-ARBA"/>
</dbReference>
<protein>
    <submittedName>
        <fullName evidence="7">Putative Periplasmic binding protein</fullName>
    </submittedName>
</protein>
<comment type="caution">
    <text evidence="7">The sequence shown here is derived from an EMBL/GenBank/DDBJ whole genome shotgun (WGS) entry which is preliminary data.</text>
</comment>
<dbReference type="PANTHER" id="PTHR30532">
    <property type="entry name" value="IRON III DICITRATE-BINDING PERIPLASMIC PROTEIN"/>
    <property type="match status" value="1"/>
</dbReference>
<organism evidence="7 8">
    <name type="scientific">Nostocoides japonicum T1-X7</name>
    <dbReference type="NCBI Taxonomy" id="1194083"/>
    <lineage>
        <taxon>Bacteria</taxon>
        <taxon>Bacillati</taxon>
        <taxon>Actinomycetota</taxon>
        <taxon>Actinomycetes</taxon>
        <taxon>Micrococcales</taxon>
        <taxon>Intrasporangiaceae</taxon>
        <taxon>Nostocoides</taxon>
    </lineage>
</organism>
<gene>
    <name evidence="7" type="ORF">BN12_150030</name>
</gene>
<keyword evidence="8" id="KW-1185">Reference proteome</keyword>
<evidence type="ECO:0000256" key="5">
    <source>
        <dbReference type="SAM" id="MobiDB-lite"/>
    </source>
</evidence>
<keyword evidence="3" id="KW-0813">Transport</keyword>
<evidence type="ECO:0000256" key="2">
    <source>
        <dbReference type="ARBA" id="ARBA00008814"/>
    </source>
</evidence>
<dbReference type="PANTHER" id="PTHR30532:SF25">
    <property type="entry name" value="IRON(III) DICITRATE-BINDING PERIPLASMIC PROTEIN"/>
    <property type="match status" value="1"/>
</dbReference>
<feature type="compositionally biased region" description="Low complexity" evidence="5">
    <location>
        <begin position="12"/>
        <end position="21"/>
    </location>
</feature>
<evidence type="ECO:0000313" key="8">
    <source>
        <dbReference type="Proteomes" id="UP000035721"/>
    </source>
</evidence>
<name>A0A077LTX8_9MICO</name>
<dbReference type="Pfam" id="PF01497">
    <property type="entry name" value="Peripla_BP_2"/>
    <property type="match status" value="1"/>
</dbReference>
<comment type="subcellular location">
    <subcellularLocation>
        <location evidence="1">Cell envelope</location>
    </subcellularLocation>
</comment>
<accession>A0A077LTX8</accession>
<dbReference type="RefSeq" id="WP_048550096.1">
    <property type="nucleotide sequence ID" value="NZ_HF570958.1"/>
</dbReference>
<evidence type="ECO:0000256" key="1">
    <source>
        <dbReference type="ARBA" id="ARBA00004196"/>
    </source>
</evidence>
<dbReference type="InterPro" id="IPR051313">
    <property type="entry name" value="Bact_iron-sidero_bind"/>
</dbReference>